<dbReference type="Gene3D" id="2.30.42.10">
    <property type="match status" value="2"/>
</dbReference>
<evidence type="ECO:0000256" key="15">
    <source>
        <dbReference type="SAM" id="Phobius"/>
    </source>
</evidence>
<feature type="region of interest" description="Disordered" evidence="14">
    <location>
        <begin position="465"/>
        <end position="489"/>
    </location>
</feature>
<evidence type="ECO:0000256" key="5">
    <source>
        <dbReference type="ARBA" id="ARBA00013958"/>
    </source>
</evidence>
<feature type="region of interest" description="Disordered" evidence="14">
    <location>
        <begin position="177"/>
        <end position="197"/>
    </location>
</feature>
<proteinExistence type="inferred from homology"/>
<keyword evidence="10 17" id="KW-0378">Hydrolase</keyword>
<evidence type="ECO:0000256" key="13">
    <source>
        <dbReference type="ARBA" id="ARBA00032850"/>
    </source>
</evidence>
<keyword evidence="18" id="KW-1185">Reference proteome</keyword>
<dbReference type="Proteomes" id="UP001267710">
    <property type="component" value="Unassembled WGS sequence"/>
</dbReference>
<dbReference type="InterPro" id="IPR036034">
    <property type="entry name" value="PDZ_sf"/>
</dbReference>
<dbReference type="EC" id="3.4.21.107" evidence="4"/>
<feature type="transmembrane region" description="Helical" evidence="15">
    <location>
        <begin position="97"/>
        <end position="116"/>
    </location>
</feature>
<evidence type="ECO:0000256" key="7">
    <source>
        <dbReference type="ARBA" id="ARBA00022729"/>
    </source>
</evidence>
<comment type="similarity">
    <text evidence="3">Belongs to the peptidase S1C family.</text>
</comment>
<evidence type="ECO:0000259" key="16">
    <source>
        <dbReference type="PROSITE" id="PS50106"/>
    </source>
</evidence>
<dbReference type="PRINTS" id="PR00834">
    <property type="entry name" value="PROTEASES2C"/>
</dbReference>
<keyword evidence="12" id="KW-0346">Stress response</keyword>
<dbReference type="Gene3D" id="2.40.10.120">
    <property type="match status" value="1"/>
</dbReference>
<dbReference type="EMBL" id="JAVIZX010000001">
    <property type="protein sequence ID" value="MDR6214674.1"/>
    <property type="molecule type" value="Genomic_DNA"/>
</dbReference>
<dbReference type="GO" id="GO:0008233">
    <property type="term" value="F:peptidase activity"/>
    <property type="evidence" value="ECO:0007669"/>
    <property type="project" value="UniProtKB-KW"/>
</dbReference>
<keyword evidence="9" id="KW-0574">Periplasm</keyword>
<dbReference type="PANTHER" id="PTHR22939:SF130">
    <property type="entry name" value="PERIPLASMIC SERINE ENDOPROTEASE DEGP-LIKE-RELATED"/>
    <property type="match status" value="1"/>
</dbReference>
<dbReference type="PANTHER" id="PTHR22939">
    <property type="entry name" value="SERINE PROTEASE FAMILY S1C HTRA-RELATED"/>
    <property type="match status" value="1"/>
</dbReference>
<comment type="subcellular location">
    <subcellularLocation>
        <location evidence="2">Periplasm</location>
    </subcellularLocation>
</comment>
<dbReference type="InterPro" id="IPR011782">
    <property type="entry name" value="Pept_S1C_Do"/>
</dbReference>
<organism evidence="17 18">
    <name type="scientific">Paracidovorax wautersii</name>
    <dbReference type="NCBI Taxonomy" id="1177982"/>
    <lineage>
        <taxon>Bacteria</taxon>
        <taxon>Pseudomonadati</taxon>
        <taxon>Pseudomonadota</taxon>
        <taxon>Betaproteobacteria</taxon>
        <taxon>Burkholderiales</taxon>
        <taxon>Comamonadaceae</taxon>
        <taxon>Paracidovorax</taxon>
    </lineage>
</organism>
<evidence type="ECO:0000256" key="9">
    <source>
        <dbReference type="ARBA" id="ARBA00022764"/>
    </source>
</evidence>
<comment type="caution">
    <text evidence="17">The sequence shown here is derived from an EMBL/GenBank/DDBJ whole genome shotgun (WGS) entry which is preliminary data.</text>
</comment>
<reference evidence="17 18" key="1">
    <citation type="submission" date="2023-08" db="EMBL/GenBank/DDBJ databases">
        <title>Functional and genomic diversity of the sorghum phyllosphere microbiome.</title>
        <authorList>
            <person name="Shade A."/>
        </authorList>
    </citation>
    <scope>NUCLEOTIDE SEQUENCE [LARGE SCALE GENOMIC DNA]</scope>
    <source>
        <strain evidence="17 18">SORGH_AS_0335</strain>
    </source>
</reference>
<evidence type="ECO:0000256" key="8">
    <source>
        <dbReference type="ARBA" id="ARBA00022737"/>
    </source>
</evidence>
<dbReference type="SMART" id="SM00228">
    <property type="entry name" value="PDZ"/>
    <property type="match status" value="2"/>
</dbReference>
<dbReference type="SUPFAM" id="SSF50494">
    <property type="entry name" value="Trypsin-like serine proteases"/>
    <property type="match status" value="1"/>
</dbReference>
<evidence type="ECO:0000256" key="12">
    <source>
        <dbReference type="ARBA" id="ARBA00023016"/>
    </source>
</evidence>
<evidence type="ECO:0000256" key="4">
    <source>
        <dbReference type="ARBA" id="ARBA00013035"/>
    </source>
</evidence>
<evidence type="ECO:0000256" key="11">
    <source>
        <dbReference type="ARBA" id="ARBA00022825"/>
    </source>
</evidence>
<name>A0ABU1IEG4_9BURK</name>
<dbReference type="InterPro" id="IPR001940">
    <property type="entry name" value="Peptidase_S1C"/>
</dbReference>
<evidence type="ECO:0000256" key="6">
    <source>
        <dbReference type="ARBA" id="ARBA00022670"/>
    </source>
</evidence>
<dbReference type="InterPro" id="IPR001478">
    <property type="entry name" value="PDZ"/>
</dbReference>
<dbReference type="PROSITE" id="PS50106">
    <property type="entry name" value="PDZ"/>
    <property type="match status" value="1"/>
</dbReference>
<evidence type="ECO:0000313" key="17">
    <source>
        <dbReference type="EMBL" id="MDR6214674.1"/>
    </source>
</evidence>
<dbReference type="NCBIfam" id="TIGR02037">
    <property type="entry name" value="degP_htrA_DO"/>
    <property type="match status" value="1"/>
</dbReference>
<dbReference type="SUPFAM" id="SSF50156">
    <property type="entry name" value="PDZ domain-like"/>
    <property type="match status" value="2"/>
</dbReference>
<evidence type="ECO:0000256" key="2">
    <source>
        <dbReference type="ARBA" id="ARBA00004418"/>
    </source>
</evidence>
<gene>
    <name evidence="17" type="ORF">QE399_002363</name>
</gene>
<keyword evidence="8" id="KW-0677">Repeat</keyword>
<evidence type="ECO:0000256" key="1">
    <source>
        <dbReference type="ARBA" id="ARBA00001772"/>
    </source>
</evidence>
<keyword evidence="7" id="KW-0732">Signal</keyword>
<protein>
    <recommendedName>
        <fullName evidence="5">Probable periplasmic serine endoprotease DegP-like</fullName>
        <ecNumber evidence="4">3.4.21.107</ecNumber>
    </recommendedName>
    <alternativeName>
        <fullName evidence="13">Protease Do</fullName>
    </alternativeName>
</protein>
<sequence>MRPTARCRVPSCRNLPSVPQRAVRAQPGALLRSGTAATLPGVCVGRVPTSRPTSICDHGRGTNSPTPLLKKRTTDLISQLSLEGSTMFRIDWKPMRIAAIAGVLAVSAGGVLWPTAQAHAQAAASVRGLPDFTDLVDQVGPSVVNIRTLEKVSSQSGAGSMDEEMLEFFRRFGVPVPNMPKQQAPQQRTPREEQPRGVGSGFILTADGFVMTNHHVVEGAEEVIVTLTDKREFKAKIVGSDKRTDVAVVKIDATGLPAVKIGDLNRLRVGEWVMAIGSPFGLENSVTAGIVSAKQRDTGDYLPFIQTDVAINPGNSGGPLINMRGEVVGINSQIYSRSGGFMGISFAIPVDEAIRVSEQLRATGRVSRGRIGVQIETVPRDVAESIGLGKAVGALVRGVETGSPADKAGVEAGDVITKFDGKAVEKVSDLPRLVGNTKPGTKSTITVFRRGNTRDLSITIAEVDPDEKPVAKGAERESSKPPKASAAAQQIGLQVTDLTDAEKKELKIKGGVRVAAAADAAARAGLREGDVIVALANTEVNTLKEFEAALGKADKGKPINVLFRRGEWAQYALIRPAR</sequence>
<keyword evidence="11" id="KW-0720">Serine protease</keyword>
<dbReference type="InterPro" id="IPR009003">
    <property type="entry name" value="Peptidase_S1_PA"/>
</dbReference>
<keyword evidence="15" id="KW-0472">Membrane</keyword>
<feature type="compositionally biased region" description="Basic and acidic residues" evidence="14">
    <location>
        <begin position="466"/>
        <end position="480"/>
    </location>
</feature>
<keyword evidence="15" id="KW-1133">Transmembrane helix</keyword>
<keyword evidence="6 17" id="KW-0645">Protease</keyword>
<comment type="catalytic activity">
    <reaction evidence="1">
        <text>Acts on substrates that are at least partially unfolded. The cleavage site P1 residue is normally between a pair of hydrophobic residues, such as Val-|-Val.</text>
        <dbReference type="EC" id="3.4.21.107"/>
    </reaction>
</comment>
<accession>A0ABU1IEG4</accession>
<evidence type="ECO:0000256" key="14">
    <source>
        <dbReference type="SAM" id="MobiDB-lite"/>
    </source>
</evidence>
<keyword evidence="15" id="KW-0812">Transmembrane</keyword>
<evidence type="ECO:0000256" key="10">
    <source>
        <dbReference type="ARBA" id="ARBA00022801"/>
    </source>
</evidence>
<dbReference type="CDD" id="cd10839">
    <property type="entry name" value="cpPDZ1_DegP-like"/>
    <property type="match status" value="1"/>
</dbReference>
<evidence type="ECO:0000256" key="3">
    <source>
        <dbReference type="ARBA" id="ARBA00010541"/>
    </source>
</evidence>
<evidence type="ECO:0000313" key="18">
    <source>
        <dbReference type="Proteomes" id="UP001267710"/>
    </source>
</evidence>
<dbReference type="Pfam" id="PF13180">
    <property type="entry name" value="PDZ_2"/>
    <property type="match status" value="2"/>
</dbReference>
<dbReference type="GO" id="GO:0006508">
    <property type="term" value="P:proteolysis"/>
    <property type="evidence" value="ECO:0007669"/>
    <property type="project" value="UniProtKB-KW"/>
</dbReference>
<feature type="domain" description="PDZ" evidence="16">
    <location>
        <begin position="365"/>
        <end position="428"/>
    </location>
</feature>
<dbReference type="Pfam" id="PF13365">
    <property type="entry name" value="Trypsin_2"/>
    <property type="match status" value="1"/>
</dbReference>